<name>A0A0F6YI11_9BACT</name>
<dbReference type="KEGG" id="samy:DB32_003359"/>
<proteinExistence type="predicted"/>
<evidence type="ECO:0000313" key="1">
    <source>
        <dbReference type="EMBL" id="AKF06210.1"/>
    </source>
</evidence>
<evidence type="ECO:0000313" key="2">
    <source>
        <dbReference type="Proteomes" id="UP000034883"/>
    </source>
</evidence>
<dbReference type="RefSeq" id="WP_053233402.1">
    <property type="nucleotide sequence ID" value="NZ_CP011125.1"/>
</dbReference>
<reference evidence="1 2" key="1">
    <citation type="submission" date="2015-03" db="EMBL/GenBank/DDBJ databases">
        <title>Genome assembly of Sandaracinus amylolyticus DSM 53668.</title>
        <authorList>
            <person name="Sharma G."/>
            <person name="Subramanian S."/>
        </authorList>
    </citation>
    <scope>NUCLEOTIDE SEQUENCE [LARGE SCALE GENOMIC DNA]</scope>
    <source>
        <strain evidence="1 2">DSM 53668</strain>
    </source>
</reference>
<gene>
    <name evidence="1" type="ORF">DB32_003359</name>
</gene>
<dbReference type="EMBL" id="CP011125">
    <property type="protein sequence ID" value="AKF06210.1"/>
    <property type="molecule type" value="Genomic_DNA"/>
</dbReference>
<keyword evidence="2" id="KW-1185">Reference proteome</keyword>
<sequence>MSAPVLSLVDARLRRLAERFLALQTAIDDAGPTTDRRALEAQLERVVGELASVIGHVRPDAELARAVLRALAARSGWRDAHERGAGPRADDAADAFTLALIELALRLRGRPRRATAAQR</sequence>
<accession>A0A0F6YI11</accession>
<dbReference type="Proteomes" id="UP000034883">
    <property type="component" value="Chromosome"/>
</dbReference>
<organism evidence="1 2">
    <name type="scientific">Sandaracinus amylolyticus</name>
    <dbReference type="NCBI Taxonomy" id="927083"/>
    <lineage>
        <taxon>Bacteria</taxon>
        <taxon>Pseudomonadati</taxon>
        <taxon>Myxococcota</taxon>
        <taxon>Polyangia</taxon>
        <taxon>Polyangiales</taxon>
        <taxon>Sandaracinaceae</taxon>
        <taxon>Sandaracinus</taxon>
    </lineage>
</organism>
<protein>
    <submittedName>
        <fullName evidence="1">Uncharacterized protein</fullName>
    </submittedName>
</protein>
<dbReference type="AlphaFoldDB" id="A0A0F6YI11"/>